<comment type="caution">
    <text evidence="1">The sequence shown here is derived from an EMBL/GenBank/DDBJ whole genome shotgun (WGS) entry which is preliminary data.</text>
</comment>
<proteinExistence type="predicted"/>
<evidence type="ECO:0000313" key="1">
    <source>
        <dbReference type="EMBL" id="TCO64970.1"/>
    </source>
</evidence>
<sequence>MIKRETARGVKIITPPFEHRVAISRSRVSPNFKTML</sequence>
<protein>
    <submittedName>
        <fullName evidence="1">Uncharacterized protein</fullName>
    </submittedName>
</protein>
<accession>A0A4V2S8T3</accession>
<dbReference type="Proteomes" id="UP000295680">
    <property type="component" value="Unassembled WGS sequence"/>
</dbReference>
<organism evidence="1 2">
    <name type="scientific">Actinocrispum wychmicini</name>
    <dbReference type="NCBI Taxonomy" id="1213861"/>
    <lineage>
        <taxon>Bacteria</taxon>
        <taxon>Bacillati</taxon>
        <taxon>Actinomycetota</taxon>
        <taxon>Actinomycetes</taxon>
        <taxon>Pseudonocardiales</taxon>
        <taxon>Pseudonocardiaceae</taxon>
        <taxon>Actinocrispum</taxon>
    </lineage>
</organism>
<evidence type="ECO:0000313" key="2">
    <source>
        <dbReference type="Proteomes" id="UP000295680"/>
    </source>
</evidence>
<gene>
    <name evidence="1" type="ORF">EV192_101754</name>
</gene>
<reference evidence="1 2" key="1">
    <citation type="submission" date="2019-03" db="EMBL/GenBank/DDBJ databases">
        <title>Genomic Encyclopedia of Type Strains, Phase IV (KMG-IV): sequencing the most valuable type-strain genomes for metagenomic binning, comparative biology and taxonomic classification.</title>
        <authorList>
            <person name="Goeker M."/>
        </authorList>
    </citation>
    <scope>NUCLEOTIDE SEQUENCE [LARGE SCALE GENOMIC DNA]</scope>
    <source>
        <strain evidence="1 2">DSM 45934</strain>
    </source>
</reference>
<dbReference type="EMBL" id="SLWS01000001">
    <property type="protein sequence ID" value="TCO64970.1"/>
    <property type="molecule type" value="Genomic_DNA"/>
</dbReference>
<dbReference type="AlphaFoldDB" id="A0A4V2S8T3"/>
<name>A0A4V2S8T3_9PSEU</name>
<keyword evidence="2" id="KW-1185">Reference proteome</keyword>